<dbReference type="EMBL" id="QNUK01000086">
    <property type="protein sequence ID" value="KAF5902691.1"/>
    <property type="molecule type" value="Genomic_DNA"/>
</dbReference>
<evidence type="ECO:0000313" key="2">
    <source>
        <dbReference type="Proteomes" id="UP000727407"/>
    </source>
</evidence>
<accession>A0A8J4UBH4</accession>
<sequence>MLSALPLPHSPLEVGLHLDGGFRHIPDASIGLFICVQTARKLAEVPCATCTLHTCGQRDLYL</sequence>
<name>A0A8J4UBH4_CLAMG</name>
<comment type="caution">
    <text evidence="1">The sequence shown here is derived from an EMBL/GenBank/DDBJ whole genome shotgun (WGS) entry which is preliminary data.</text>
</comment>
<proteinExistence type="predicted"/>
<evidence type="ECO:0000313" key="1">
    <source>
        <dbReference type="EMBL" id="KAF5902691.1"/>
    </source>
</evidence>
<organism evidence="1 2">
    <name type="scientific">Clarias magur</name>
    <name type="common">Asian catfish</name>
    <name type="synonym">Macropteronotus magur</name>
    <dbReference type="NCBI Taxonomy" id="1594786"/>
    <lineage>
        <taxon>Eukaryota</taxon>
        <taxon>Metazoa</taxon>
        <taxon>Chordata</taxon>
        <taxon>Craniata</taxon>
        <taxon>Vertebrata</taxon>
        <taxon>Euteleostomi</taxon>
        <taxon>Actinopterygii</taxon>
        <taxon>Neopterygii</taxon>
        <taxon>Teleostei</taxon>
        <taxon>Ostariophysi</taxon>
        <taxon>Siluriformes</taxon>
        <taxon>Clariidae</taxon>
        <taxon>Clarias</taxon>
    </lineage>
</organism>
<dbReference type="AlphaFoldDB" id="A0A8J4UBH4"/>
<reference evidence="1" key="1">
    <citation type="submission" date="2020-07" db="EMBL/GenBank/DDBJ databases">
        <title>Clarias magur genome sequencing, assembly and annotation.</title>
        <authorList>
            <person name="Kushwaha B."/>
            <person name="Kumar R."/>
            <person name="Das P."/>
            <person name="Joshi C.G."/>
            <person name="Kumar D."/>
            <person name="Nagpure N.S."/>
            <person name="Pandey M."/>
            <person name="Agarwal S."/>
            <person name="Srivastava S."/>
            <person name="Singh M."/>
            <person name="Sahoo L."/>
            <person name="Jayasankar P."/>
            <person name="Meher P.K."/>
            <person name="Koringa P.G."/>
            <person name="Iquebal M.A."/>
            <person name="Das S.P."/>
            <person name="Bit A."/>
            <person name="Patnaik S."/>
            <person name="Patel N."/>
            <person name="Shah T.M."/>
            <person name="Hinsu A."/>
            <person name="Jena J.K."/>
        </authorList>
    </citation>
    <scope>NUCLEOTIDE SEQUENCE</scope>
    <source>
        <strain evidence="1">CIFAMagur01</strain>
        <tissue evidence="1">Testis</tissue>
    </source>
</reference>
<gene>
    <name evidence="1" type="ORF">DAT39_007618</name>
</gene>
<protein>
    <submittedName>
        <fullName evidence="1">Uncharacterized protein</fullName>
    </submittedName>
</protein>
<dbReference type="Proteomes" id="UP000727407">
    <property type="component" value="Unassembled WGS sequence"/>
</dbReference>
<keyword evidence="2" id="KW-1185">Reference proteome</keyword>